<evidence type="ECO:0000313" key="3">
    <source>
        <dbReference type="EMBL" id="EED93780.1"/>
    </source>
</evidence>
<dbReference type="InParanoid" id="B8BXX0"/>
<protein>
    <submittedName>
        <fullName evidence="3">Uncharacterized protein</fullName>
    </submittedName>
</protein>
<dbReference type="KEGG" id="tps:THAPSDRAFT_21771"/>
<feature type="region of interest" description="Disordered" evidence="2">
    <location>
        <begin position="255"/>
        <end position="287"/>
    </location>
</feature>
<keyword evidence="1" id="KW-0175">Coiled coil</keyword>
<organism evidence="3 4">
    <name type="scientific">Thalassiosira pseudonana</name>
    <name type="common">Marine diatom</name>
    <name type="synonym">Cyclotella nana</name>
    <dbReference type="NCBI Taxonomy" id="35128"/>
    <lineage>
        <taxon>Eukaryota</taxon>
        <taxon>Sar</taxon>
        <taxon>Stramenopiles</taxon>
        <taxon>Ochrophyta</taxon>
        <taxon>Bacillariophyta</taxon>
        <taxon>Coscinodiscophyceae</taxon>
        <taxon>Thalassiosirophycidae</taxon>
        <taxon>Thalassiosirales</taxon>
        <taxon>Thalassiosiraceae</taxon>
        <taxon>Thalassiosira</taxon>
    </lineage>
</organism>
<accession>B8BXX0</accession>
<evidence type="ECO:0000256" key="2">
    <source>
        <dbReference type="SAM" id="MobiDB-lite"/>
    </source>
</evidence>
<dbReference type="Proteomes" id="UP000001449">
    <property type="component" value="Chromosome 3"/>
</dbReference>
<dbReference type="GeneID" id="7451672"/>
<dbReference type="PaxDb" id="35128-Thaps21771"/>
<feature type="compositionally biased region" description="Acidic residues" evidence="2">
    <location>
        <begin position="25"/>
        <end position="34"/>
    </location>
</feature>
<feature type="compositionally biased region" description="Acidic residues" evidence="2">
    <location>
        <begin position="264"/>
        <end position="282"/>
    </location>
</feature>
<gene>
    <name evidence="3" type="ORF">THAPSDRAFT_21771</name>
</gene>
<evidence type="ECO:0000256" key="1">
    <source>
        <dbReference type="SAM" id="Coils"/>
    </source>
</evidence>
<keyword evidence="4" id="KW-1185">Reference proteome</keyword>
<feature type="region of interest" description="Disordered" evidence="2">
    <location>
        <begin position="18"/>
        <end position="42"/>
    </location>
</feature>
<feature type="coiled-coil region" evidence="1">
    <location>
        <begin position="102"/>
        <end position="136"/>
    </location>
</feature>
<evidence type="ECO:0000313" key="4">
    <source>
        <dbReference type="Proteomes" id="UP000001449"/>
    </source>
</evidence>
<proteinExistence type="predicted"/>
<dbReference type="RefSeq" id="XP_002288344.1">
    <property type="nucleotide sequence ID" value="XM_002288308.1"/>
</dbReference>
<dbReference type="AlphaFoldDB" id="B8BXX0"/>
<sequence>MSRAQVHAYDANKKAEDMLTPLLTQDDDSDDSSEDSSVSTASLREVVKQSPLEMLKTSAGAGVGLSGLSFVFVPQLLVFVAGAICIANAPYSAYKEYQITKIPTLRSLNNALREDANRLESEVDMLSEEIDSLKPKAERAIAVEEELQTIADKQQFNVDKLVDLVKENEVILDQMKENLRRRIVQDIIKLVVSSDKDNDQRFNKAEAKILALKIRIKLQEYGVDFDEQRFYHVMNVNPTIPRIIAIVQKLTPSIDSVDGGRSTEDEEVGDEDEEDHANDDIDGMFRLSTDAGKGSVFATGESLALSPSVRSMKRKSRGSP</sequence>
<dbReference type="EMBL" id="CM000640">
    <property type="protein sequence ID" value="EED93780.1"/>
    <property type="molecule type" value="Genomic_DNA"/>
</dbReference>
<reference evidence="3 4" key="2">
    <citation type="journal article" date="2008" name="Nature">
        <title>The Phaeodactylum genome reveals the evolutionary history of diatom genomes.</title>
        <authorList>
            <person name="Bowler C."/>
            <person name="Allen A.E."/>
            <person name="Badger J.H."/>
            <person name="Grimwood J."/>
            <person name="Jabbari K."/>
            <person name="Kuo A."/>
            <person name="Maheswari U."/>
            <person name="Martens C."/>
            <person name="Maumus F."/>
            <person name="Otillar R.P."/>
            <person name="Rayko E."/>
            <person name="Salamov A."/>
            <person name="Vandepoele K."/>
            <person name="Beszteri B."/>
            <person name="Gruber A."/>
            <person name="Heijde M."/>
            <person name="Katinka M."/>
            <person name="Mock T."/>
            <person name="Valentin K."/>
            <person name="Verret F."/>
            <person name="Berges J.A."/>
            <person name="Brownlee C."/>
            <person name="Cadoret J.P."/>
            <person name="Chiovitti A."/>
            <person name="Choi C.J."/>
            <person name="Coesel S."/>
            <person name="De Martino A."/>
            <person name="Detter J.C."/>
            <person name="Durkin C."/>
            <person name="Falciatore A."/>
            <person name="Fournet J."/>
            <person name="Haruta M."/>
            <person name="Huysman M.J."/>
            <person name="Jenkins B.D."/>
            <person name="Jiroutova K."/>
            <person name="Jorgensen R.E."/>
            <person name="Joubert Y."/>
            <person name="Kaplan A."/>
            <person name="Kroger N."/>
            <person name="Kroth P.G."/>
            <person name="La Roche J."/>
            <person name="Lindquist E."/>
            <person name="Lommer M."/>
            <person name="Martin-Jezequel V."/>
            <person name="Lopez P.J."/>
            <person name="Lucas S."/>
            <person name="Mangogna M."/>
            <person name="McGinnis K."/>
            <person name="Medlin L.K."/>
            <person name="Montsant A."/>
            <person name="Oudot-Le Secq M.P."/>
            <person name="Napoli C."/>
            <person name="Obornik M."/>
            <person name="Parker M.S."/>
            <person name="Petit J.L."/>
            <person name="Porcel B.M."/>
            <person name="Poulsen N."/>
            <person name="Robison M."/>
            <person name="Rychlewski L."/>
            <person name="Rynearson T.A."/>
            <person name="Schmutz J."/>
            <person name="Shapiro H."/>
            <person name="Siaut M."/>
            <person name="Stanley M."/>
            <person name="Sussman M.R."/>
            <person name="Taylor A.R."/>
            <person name="Vardi A."/>
            <person name="von Dassow P."/>
            <person name="Vyverman W."/>
            <person name="Willis A."/>
            <person name="Wyrwicz L.S."/>
            <person name="Rokhsar D.S."/>
            <person name="Weissenbach J."/>
            <person name="Armbrust E.V."/>
            <person name="Green B.R."/>
            <person name="Van de Peer Y."/>
            <person name="Grigoriev I.V."/>
        </authorList>
    </citation>
    <scope>NUCLEOTIDE SEQUENCE [LARGE SCALE GENOMIC DNA]</scope>
    <source>
        <strain evidence="3 4">CCMP1335</strain>
    </source>
</reference>
<reference evidence="3 4" key="1">
    <citation type="journal article" date="2004" name="Science">
        <title>The genome of the diatom Thalassiosira pseudonana: ecology, evolution, and metabolism.</title>
        <authorList>
            <person name="Armbrust E.V."/>
            <person name="Berges J.A."/>
            <person name="Bowler C."/>
            <person name="Green B.R."/>
            <person name="Martinez D."/>
            <person name="Putnam N.H."/>
            <person name="Zhou S."/>
            <person name="Allen A.E."/>
            <person name="Apt K.E."/>
            <person name="Bechner M."/>
            <person name="Brzezinski M.A."/>
            <person name="Chaal B.K."/>
            <person name="Chiovitti A."/>
            <person name="Davis A.K."/>
            <person name="Demarest M.S."/>
            <person name="Detter J.C."/>
            <person name="Glavina T."/>
            <person name="Goodstein D."/>
            <person name="Hadi M.Z."/>
            <person name="Hellsten U."/>
            <person name="Hildebrand M."/>
            <person name="Jenkins B.D."/>
            <person name="Jurka J."/>
            <person name="Kapitonov V.V."/>
            <person name="Kroger N."/>
            <person name="Lau W.W."/>
            <person name="Lane T.W."/>
            <person name="Larimer F.W."/>
            <person name="Lippmeier J.C."/>
            <person name="Lucas S."/>
            <person name="Medina M."/>
            <person name="Montsant A."/>
            <person name="Obornik M."/>
            <person name="Parker M.S."/>
            <person name="Palenik B."/>
            <person name="Pazour G.J."/>
            <person name="Richardson P.M."/>
            <person name="Rynearson T.A."/>
            <person name="Saito M.A."/>
            <person name="Schwartz D.C."/>
            <person name="Thamatrakoln K."/>
            <person name="Valentin K."/>
            <person name="Vardi A."/>
            <person name="Wilkerson F.P."/>
            <person name="Rokhsar D.S."/>
        </authorList>
    </citation>
    <scope>NUCLEOTIDE SEQUENCE [LARGE SCALE GENOMIC DNA]</scope>
    <source>
        <strain evidence="3 4">CCMP1335</strain>
    </source>
</reference>
<dbReference type="HOGENOM" id="CLU_067242_0_0_1"/>
<dbReference type="OMA" id="ICIANAP"/>
<name>B8BXX0_THAPS</name>